<dbReference type="InterPro" id="IPR004263">
    <property type="entry name" value="Exostosin"/>
</dbReference>
<evidence type="ECO:0000259" key="7">
    <source>
        <dbReference type="Pfam" id="PF03016"/>
    </source>
</evidence>
<dbReference type="GO" id="GO:0000139">
    <property type="term" value="C:Golgi membrane"/>
    <property type="evidence" value="ECO:0007669"/>
    <property type="project" value="UniProtKB-SubCell"/>
</dbReference>
<keyword evidence="4" id="KW-0735">Signal-anchor</keyword>
<keyword evidence="3 8" id="KW-0328">Glycosyltransferase</keyword>
<dbReference type="KEGG" id="qsa:O6P43_005433"/>
<gene>
    <name evidence="8" type="ORF">O6P43_005433</name>
</gene>
<dbReference type="PANTHER" id="PTHR11062:SF204">
    <property type="entry name" value="XYLOGLUCAN GALACTOSYLTRANSFERASE GT15-RELATED"/>
    <property type="match status" value="1"/>
</dbReference>
<name>A0AAD7VH04_QUISA</name>
<evidence type="ECO:0000256" key="4">
    <source>
        <dbReference type="ARBA" id="ARBA00022968"/>
    </source>
</evidence>
<dbReference type="AlphaFoldDB" id="A0AAD7VH04"/>
<keyword evidence="6" id="KW-0812">Transmembrane</keyword>
<dbReference type="GO" id="GO:0016757">
    <property type="term" value="F:glycosyltransferase activity"/>
    <property type="evidence" value="ECO:0007669"/>
    <property type="project" value="UniProtKB-KW"/>
</dbReference>
<keyword evidence="5" id="KW-0333">Golgi apparatus</keyword>
<dbReference type="InterPro" id="IPR040911">
    <property type="entry name" value="Exostosin_GT47"/>
</dbReference>
<evidence type="ECO:0000256" key="3">
    <source>
        <dbReference type="ARBA" id="ARBA00022676"/>
    </source>
</evidence>
<dbReference type="Proteomes" id="UP001163823">
    <property type="component" value="Chromosome 3"/>
</dbReference>
<keyword evidence="6" id="KW-1133">Transmembrane helix</keyword>
<evidence type="ECO:0000256" key="5">
    <source>
        <dbReference type="ARBA" id="ARBA00023034"/>
    </source>
</evidence>
<dbReference type="EMBL" id="JARAOO010000003">
    <property type="protein sequence ID" value="KAJ7975516.1"/>
    <property type="molecule type" value="Genomic_DNA"/>
</dbReference>
<evidence type="ECO:0000256" key="2">
    <source>
        <dbReference type="ARBA" id="ARBA00010271"/>
    </source>
</evidence>
<comment type="subcellular location">
    <subcellularLocation>
        <location evidence="1">Golgi apparatus membrane</location>
        <topology evidence="1">Single-pass type II membrane protein</topology>
    </subcellularLocation>
</comment>
<comment type="similarity">
    <text evidence="2">Belongs to the glycosyltransferase 47 family.</text>
</comment>
<keyword evidence="3 8" id="KW-0808">Transferase</keyword>
<dbReference type="Pfam" id="PF03016">
    <property type="entry name" value="Exostosin_GT47"/>
    <property type="match status" value="1"/>
</dbReference>
<evidence type="ECO:0000313" key="9">
    <source>
        <dbReference type="Proteomes" id="UP001163823"/>
    </source>
</evidence>
<feature type="transmembrane region" description="Helical" evidence="6">
    <location>
        <begin position="12"/>
        <end position="32"/>
    </location>
</feature>
<evidence type="ECO:0000256" key="1">
    <source>
        <dbReference type="ARBA" id="ARBA00004323"/>
    </source>
</evidence>
<keyword evidence="9" id="KW-1185">Reference proteome</keyword>
<evidence type="ECO:0000256" key="6">
    <source>
        <dbReference type="SAM" id="Phobius"/>
    </source>
</evidence>
<proteinExistence type="inferred from homology"/>
<keyword evidence="6" id="KW-0472">Membrane</keyword>
<protein>
    <submittedName>
        <fullName evidence="8">Xyloglucan galactosyltransferase KATAMARI1-like</fullName>
    </submittedName>
</protein>
<sequence length="205" mass="24070">MKQYKCLTKNSSLASVIFVLFYAGLDVGQYLWDFNIFVRDASPKEQMKWLSKRPEWKRMWGRDHFLVGGRIAWDFRRSLDDDSVWGTKLMLFLEGKNMTLLSIKSASFNNDLSIPYPTSFHPSSDVKVLQWQERMTREERPYLFSFAGALRPTSQDPLRTELIKQCQTSTTCKFLGCSPDNKVCDDPINVMKVLQSYVFDYWTRR</sequence>
<evidence type="ECO:0000313" key="8">
    <source>
        <dbReference type="EMBL" id="KAJ7975516.1"/>
    </source>
</evidence>
<accession>A0AAD7VH04</accession>
<comment type="caution">
    <text evidence="8">The sequence shown here is derived from an EMBL/GenBank/DDBJ whole genome shotgun (WGS) entry which is preliminary data.</text>
</comment>
<reference evidence="8" key="1">
    <citation type="journal article" date="2023" name="Science">
        <title>Elucidation of the pathway for biosynthesis of saponin adjuvants from the soapbark tree.</title>
        <authorList>
            <person name="Reed J."/>
            <person name="Orme A."/>
            <person name="El-Demerdash A."/>
            <person name="Owen C."/>
            <person name="Martin L.B.B."/>
            <person name="Misra R.C."/>
            <person name="Kikuchi S."/>
            <person name="Rejzek M."/>
            <person name="Martin A.C."/>
            <person name="Harkess A."/>
            <person name="Leebens-Mack J."/>
            <person name="Louveau T."/>
            <person name="Stephenson M.J."/>
            <person name="Osbourn A."/>
        </authorList>
    </citation>
    <scope>NUCLEOTIDE SEQUENCE</scope>
    <source>
        <strain evidence="8">S10</strain>
    </source>
</reference>
<dbReference type="PANTHER" id="PTHR11062">
    <property type="entry name" value="EXOSTOSIN HEPARAN SULFATE GLYCOSYLTRANSFERASE -RELATED"/>
    <property type="match status" value="1"/>
</dbReference>
<feature type="domain" description="Exostosin GT47" evidence="7">
    <location>
        <begin position="5"/>
        <end position="199"/>
    </location>
</feature>
<organism evidence="8 9">
    <name type="scientific">Quillaja saponaria</name>
    <name type="common">Soap bark tree</name>
    <dbReference type="NCBI Taxonomy" id="32244"/>
    <lineage>
        <taxon>Eukaryota</taxon>
        <taxon>Viridiplantae</taxon>
        <taxon>Streptophyta</taxon>
        <taxon>Embryophyta</taxon>
        <taxon>Tracheophyta</taxon>
        <taxon>Spermatophyta</taxon>
        <taxon>Magnoliopsida</taxon>
        <taxon>eudicotyledons</taxon>
        <taxon>Gunneridae</taxon>
        <taxon>Pentapetalae</taxon>
        <taxon>rosids</taxon>
        <taxon>fabids</taxon>
        <taxon>Fabales</taxon>
        <taxon>Quillajaceae</taxon>
        <taxon>Quillaja</taxon>
    </lineage>
</organism>